<reference evidence="2 3" key="1">
    <citation type="submission" date="2019-02" db="EMBL/GenBank/DDBJ databases">
        <title>Emended description of the genus Rhodopseudomonas and description of Rhodopseudomonas albus sp. nov., a non-phototrophic, heavy-metal-tolerant bacterium isolated from garden soil.</title>
        <authorList>
            <person name="Bao Z."/>
            <person name="Cao W.W."/>
            <person name="Sato Y."/>
            <person name="Nishizawa T."/>
            <person name="Zhao J."/>
            <person name="Guo Y."/>
            <person name="Ohta H."/>
        </authorList>
    </citation>
    <scope>NUCLEOTIDE SEQUENCE [LARGE SCALE GENOMIC DNA]</scope>
    <source>
        <strain evidence="2 3">SK50-23</strain>
    </source>
</reference>
<proteinExistence type="predicted"/>
<accession>A0ABX8AAC0</accession>
<dbReference type="EMBL" id="CP036498">
    <property type="protein sequence ID" value="QUS40703.1"/>
    <property type="molecule type" value="Genomic_DNA"/>
</dbReference>
<feature type="region of interest" description="Disordered" evidence="1">
    <location>
        <begin position="1"/>
        <end position="35"/>
    </location>
</feature>
<evidence type="ECO:0000313" key="3">
    <source>
        <dbReference type="Proteomes" id="UP000682843"/>
    </source>
</evidence>
<dbReference type="Proteomes" id="UP000682843">
    <property type="component" value="Chromosome"/>
</dbReference>
<protein>
    <submittedName>
        <fullName evidence="2">Uncharacterized protein</fullName>
    </submittedName>
</protein>
<evidence type="ECO:0000313" key="2">
    <source>
        <dbReference type="EMBL" id="QUS40703.1"/>
    </source>
</evidence>
<gene>
    <name evidence="2" type="ORF">RPMA_19100</name>
</gene>
<name>A0ABX8AAC0_9BRAD</name>
<organism evidence="2 3">
    <name type="scientific">Tardiphaga alba</name>
    <dbReference type="NCBI Taxonomy" id="340268"/>
    <lineage>
        <taxon>Bacteria</taxon>
        <taxon>Pseudomonadati</taxon>
        <taxon>Pseudomonadota</taxon>
        <taxon>Alphaproteobacteria</taxon>
        <taxon>Hyphomicrobiales</taxon>
        <taxon>Nitrobacteraceae</taxon>
        <taxon>Tardiphaga</taxon>
    </lineage>
</organism>
<keyword evidence="3" id="KW-1185">Reference proteome</keyword>
<dbReference type="RefSeq" id="WP_211909293.1">
    <property type="nucleotide sequence ID" value="NZ_CP036498.1"/>
</dbReference>
<feature type="compositionally biased region" description="Basic residues" evidence="1">
    <location>
        <begin position="7"/>
        <end position="18"/>
    </location>
</feature>
<evidence type="ECO:0000256" key="1">
    <source>
        <dbReference type="SAM" id="MobiDB-lite"/>
    </source>
</evidence>
<sequence length="130" mass="14095">MVTAKKVNAKGKPSKPKSKLTANKAASKKSKPVKAIANQIEADPASDVEATSPMPVIEPPKPISVEPWSELTIGHIVAAFDKRGAGYFPAMIVAMSDGKLTMRWHKYDEDTAKFTRKVEQVALLHPSVKS</sequence>